<dbReference type="EMBL" id="QOCW01000033">
    <property type="protein sequence ID" value="RBW67586.1"/>
    <property type="molecule type" value="Genomic_DNA"/>
</dbReference>
<dbReference type="InterPro" id="IPR051910">
    <property type="entry name" value="ComF/GntX_DNA_util-trans"/>
</dbReference>
<comment type="caution">
    <text evidence="1">The sequence shown here is derived from an EMBL/GenBank/DDBJ whole genome shotgun (WGS) entry which is preliminary data.</text>
</comment>
<dbReference type="Proteomes" id="UP000253314">
    <property type="component" value="Unassembled WGS sequence"/>
</dbReference>
<reference evidence="1 2" key="1">
    <citation type="submission" date="2018-07" db="EMBL/GenBank/DDBJ databases">
        <title>Lottiidibacillus patelloidae gen. nov., sp. nov., isolated from the intestinal tract of a marine limpet and the reclassification of B. taeanensis BH030017T, B. algicola KMM 3737T and B. hwajinpoensis SW-72T as genus Lottiidibacillus.</title>
        <authorList>
            <person name="Liu R."/>
            <person name="Huang Z."/>
        </authorList>
    </citation>
    <scope>NUCLEOTIDE SEQUENCE [LARGE SCALE GENOMIC DNA]</scope>
    <source>
        <strain evidence="1 2">BH030017</strain>
    </source>
</reference>
<accession>A0A366XPC2</accession>
<dbReference type="InterPro" id="IPR029057">
    <property type="entry name" value="PRTase-like"/>
</dbReference>
<dbReference type="PANTHER" id="PTHR47505:SF1">
    <property type="entry name" value="DNA UTILIZATION PROTEIN YHGH"/>
    <property type="match status" value="1"/>
</dbReference>
<dbReference type="RefSeq" id="WP_113808191.1">
    <property type="nucleotide sequence ID" value="NZ_QOCW01000033.1"/>
</dbReference>
<gene>
    <name evidence="1" type="ORF">DS031_21180</name>
</gene>
<organism evidence="1 2">
    <name type="scientific">Bacillus taeanensis</name>
    <dbReference type="NCBI Taxonomy" id="273032"/>
    <lineage>
        <taxon>Bacteria</taxon>
        <taxon>Bacillati</taxon>
        <taxon>Bacillota</taxon>
        <taxon>Bacilli</taxon>
        <taxon>Bacillales</taxon>
        <taxon>Bacillaceae</taxon>
        <taxon>Bacillus</taxon>
    </lineage>
</organism>
<evidence type="ECO:0000313" key="1">
    <source>
        <dbReference type="EMBL" id="RBW67586.1"/>
    </source>
</evidence>
<evidence type="ECO:0000313" key="2">
    <source>
        <dbReference type="Proteomes" id="UP000253314"/>
    </source>
</evidence>
<dbReference type="SUPFAM" id="SSF53271">
    <property type="entry name" value="PRTase-like"/>
    <property type="match status" value="1"/>
</dbReference>
<dbReference type="AlphaFoldDB" id="A0A366XPC2"/>
<protein>
    <submittedName>
        <fullName evidence="1">ComF family protein</fullName>
    </submittedName>
</protein>
<sequence length="195" mass="23364">MNYCLWCDQPFFFEVSWHEVCQLAKPKKICKTCTQSLETISGEICRICGRAFKQIGADYRQGNCCYDCARWENDLVFQHVLIKNRSLYVYDDFLKEIINRFKFRGDTEMIKGIQNEWKALYKKEYQEMNIVPIPLSDELLYERGFNQSLLLAVLLEKPVYDLLKRKVHEAKQSKKTRRERLENRMNPFELKESHL</sequence>
<dbReference type="PANTHER" id="PTHR47505">
    <property type="entry name" value="DNA UTILIZATION PROTEIN YHGH"/>
    <property type="match status" value="1"/>
</dbReference>
<name>A0A366XPC2_9BACI</name>
<keyword evidence="2" id="KW-1185">Reference proteome</keyword>
<proteinExistence type="predicted"/>